<dbReference type="Proteomes" id="UP000030742">
    <property type="component" value="Unassembled WGS sequence"/>
</dbReference>
<sequence length="107" mass="12053">MEHLDEEFILATAAVNCVERSYGVWKRRFPILSSGMRVNAELPKIIIVASTVLHNICNEEKDGDPPIELDFENVGADELPSSITDSNIYINNRMSSKIINNHFAHLL</sequence>
<reference evidence="1 2" key="1">
    <citation type="journal article" date="2013" name="Genome Biol.">
        <title>Draft genome of the mountain pine beetle, Dendroctonus ponderosae Hopkins, a major forest pest.</title>
        <authorList>
            <person name="Keeling C.I."/>
            <person name="Yuen M.M."/>
            <person name="Liao N.Y."/>
            <person name="Docking T.R."/>
            <person name="Chan S.K."/>
            <person name="Taylor G.A."/>
            <person name="Palmquist D.L."/>
            <person name="Jackman S.D."/>
            <person name="Nguyen A."/>
            <person name="Li M."/>
            <person name="Henderson H."/>
            <person name="Janes J.K."/>
            <person name="Zhao Y."/>
            <person name="Pandoh P."/>
            <person name="Moore R."/>
            <person name="Sperling F.A."/>
            <person name="Huber D.P."/>
            <person name="Birol I."/>
            <person name="Jones S.J."/>
            <person name="Bohlmann J."/>
        </authorList>
    </citation>
    <scope>NUCLEOTIDE SEQUENCE</scope>
</reference>
<evidence type="ECO:0008006" key="3">
    <source>
        <dbReference type="Google" id="ProtNLM"/>
    </source>
</evidence>
<evidence type="ECO:0000313" key="2">
    <source>
        <dbReference type="Proteomes" id="UP000030742"/>
    </source>
</evidence>
<organism evidence="1 2">
    <name type="scientific">Dendroctonus ponderosae</name>
    <name type="common">Mountain pine beetle</name>
    <dbReference type="NCBI Taxonomy" id="77166"/>
    <lineage>
        <taxon>Eukaryota</taxon>
        <taxon>Metazoa</taxon>
        <taxon>Ecdysozoa</taxon>
        <taxon>Arthropoda</taxon>
        <taxon>Hexapoda</taxon>
        <taxon>Insecta</taxon>
        <taxon>Pterygota</taxon>
        <taxon>Neoptera</taxon>
        <taxon>Endopterygota</taxon>
        <taxon>Coleoptera</taxon>
        <taxon>Polyphaga</taxon>
        <taxon>Cucujiformia</taxon>
        <taxon>Curculionidae</taxon>
        <taxon>Scolytinae</taxon>
        <taxon>Dendroctonus</taxon>
    </lineage>
</organism>
<accession>U4UAC7</accession>
<gene>
    <name evidence="1" type="ORF">D910_04947</name>
</gene>
<name>U4UAC7_DENPD</name>
<dbReference type="EMBL" id="KB631973">
    <property type="protein sequence ID" value="ERL87556.1"/>
    <property type="molecule type" value="Genomic_DNA"/>
</dbReference>
<proteinExistence type="predicted"/>
<dbReference type="AlphaFoldDB" id="U4UAC7"/>
<dbReference type="OrthoDB" id="6740069at2759"/>
<protein>
    <recommendedName>
        <fullName evidence="3">DDE Tnp4 domain-containing protein</fullName>
    </recommendedName>
</protein>
<evidence type="ECO:0000313" key="1">
    <source>
        <dbReference type="EMBL" id="ERL87556.1"/>
    </source>
</evidence>